<organism evidence="1 2">
    <name type="scientific">Cotesia glomerata</name>
    <name type="common">Lepidopteran parasitic wasp</name>
    <name type="synonym">Apanteles glomeratus</name>
    <dbReference type="NCBI Taxonomy" id="32391"/>
    <lineage>
        <taxon>Eukaryota</taxon>
        <taxon>Metazoa</taxon>
        <taxon>Ecdysozoa</taxon>
        <taxon>Arthropoda</taxon>
        <taxon>Hexapoda</taxon>
        <taxon>Insecta</taxon>
        <taxon>Pterygota</taxon>
        <taxon>Neoptera</taxon>
        <taxon>Endopterygota</taxon>
        <taxon>Hymenoptera</taxon>
        <taxon>Apocrita</taxon>
        <taxon>Ichneumonoidea</taxon>
        <taxon>Braconidae</taxon>
        <taxon>Microgastrinae</taxon>
        <taxon>Cotesia</taxon>
    </lineage>
</organism>
<proteinExistence type="predicted"/>
<evidence type="ECO:0000313" key="2">
    <source>
        <dbReference type="Proteomes" id="UP000826195"/>
    </source>
</evidence>
<protein>
    <submittedName>
        <fullName evidence="1">Uncharacterized protein</fullName>
    </submittedName>
</protein>
<dbReference type="EMBL" id="JAHXZJ010001864">
    <property type="protein sequence ID" value="KAH0550097.1"/>
    <property type="molecule type" value="Genomic_DNA"/>
</dbReference>
<gene>
    <name evidence="1" type="ORF">KQX54_017378</name>
</gene>
<keyword evidence="2" id="KW-1185">Reference proteome</keyword>
<name>A0AAV7IFK3_COTGL</name>
<accession>A0AAV7IFK3</accession>
<evidence type="ECO:0000313" key="1">
    <source>
        <dbReference type="EMBL" id="KAH0550097.1"/>
    </source>
</evidence>
<dbReference type="AlphaFoldDB" id="A0AAV7IFK3"/>
<reference evidence="1 2" key="1">
    <citation type="journal article" date="2021" name="J. Hered.">
        <title>A chromosome-level genome assembly of the parasitoid wasp, Cotesia glomerata (Hymenoptera: Braconidae).</title>
        <authorList>
            <person name="Pinto B.J."/>
            <person name="Weis J.J."/>
            <person name="Gamble T."/>
            <person name="Ode P.J."/>
            <person name="Paul R."/>
            <person name="Zaspel J.M."/>
        </authorList>
    </citation>
    <scope>NUCLEOTIDE SEQUENCE [LARGE SCALE GENOMIC DNA]</scope>
    <source>
        <strain evidence="1">CgM1</strain>
    </source>
</reference>
<sequence>MPDTNLRTSALVAFSSRWCWMRRSSFDLPATGYYHPRDKSNCLCLCKRELVIAISEHSMIASTAASVDKCIRIISFVGGTGSGADYRSSATGILG</sequence>
<comment type="caution">
    <text evidence="1">The sequence shown here is derived from an EMBL/GenBank/DDBJ whole genome shotgun (WGS) entry which is preliminary data.</text>
</comment>
<dbReference type="Proteomes" id="UP000826195">
    <property type="component" value="Unassembled WGS sequence"/>
</dbReference>